<name>A0ABP8TLN0_9ACTN</name>
<reference evidence="3" key="1">
    <citation type="journal article" date="2019" name="Int. J. Syst. Evol. Microbiol.">
        <title>The Global Catalogue of Microorganisms (GCM) 10K type strain sequencing project: providing services to taxonomists for standard genome sequencing and annotation.</title>
        <authorList>
            <consortium name="The Broad Institute Genomics Platform"/>
            <consortium name="The Broad Institute Genome Sequencing Center for Infectious Disease"/>
            <person name="Wu L."/>
            <person name="Ma J."/>
        </authorList>
    </citation>
    <scope>NUCLEOTIDE SEQUENCE [LARGE SCALE GENOMIC DNA]</scope>
    <source>
        <strain evidence="3">JCM 17938</strain>
    </source>
</reference>
<keyword evidence="3" id="KW-1185">Reference proteome</keyword>
<dbReference type="PANTHER" id="PTHR40763">
    <property type="entry name" value="MEMBRANE PROTEIN-RELATED"/>
    <property type="match status" value="1"/>
</dbReference>
<accession>A0ABP8TLN0</accession>
<protein>
    <submittedName>
        <fullName evidence="2">DUF1707 domain-containing protein</fullName>
    </submittedName>
</protein>
<organism evidence="2 3">
    <name type="scientific">Actinoallomurus liliacearum</name>
    <dbReference type="NCBI Taxonomy" id="1080073"/>
    <lineage>
        <taxon>Bacteria</taxon>
        <taxon>Bacillati</taxon>
        <taxon>Actinomycetota</taxon>
        <taxon>Actinomycetes</taxon>
        <taxon>Streptosporangiales</taxon>
        <taxon>Thermomonosporaceae</taxon>
        <taxon>Actinoallomurus</taxon>
    </lineage>
</organism>
<dbReference type="Proteomes" id="UP001500212">
    <property type="component" value="Unassembled WGS sequence"/>
</dbReference>
<evidence type="ECO:0000313" key="2">
    <source>
        <dbReference type="EMBL" id="GAA4608445.1"/>
    </source>
</evidence>
<feature type="domain" description="DUF1707" evidence="1">
    <location>
        <begin position="6"/>
        <end position="57"/>
    </location>
</feature>
<dbReference type="Pfam" id="PF08044">
    <property type="entry name" value="DUF1707"/>
    <property type="match status" value="1"/>
</dbReference>
<dbReference type="EMBL" id="BAABHJ010000008">
    <property type="protein sequence ID" value="GAA4608445.1"/>
    <property type="molecule type" value="Genomic_DNA"/>
</dbReference>
<proteinExistence type="predicted"/>
<comment type="caution">
    <text evidence="2">The sequence shown here is derived from an EMBL/GenBank/DDBJ whole genome shotgun (WGS) entry which is preliminary data.</text>
</comment>
<gene>
    <name evidence="2" type="ORF">GCM10023195_33100</name>
</gene>
<dbReference type="PANTHER" id="PTHR40763:SF4">
    <property type="entry name" value="DUF1707 DOMAIN-CONTAINING PROTEIN"/>
    <property type="match status" value="1"/>
</dbReference>
<sequence length="190" mass="21037">MPARDLRASDADRERVVALLRDAHGDGRLTVDEHAERVEGAYSARTLGELTALTADLTTPEQQPIQVGDRPMVALFGTVRRGGRWVVPVTLPVSALFGTVEIDLREALLQRRHVVVRAAMLGGRLRLVVPEGVRVEFTGRSVLGSRDLRVRPPYEDDGPVVEVSGVVVLGSVNARTPKRRRRWSLSRRRP</sequence>
<dbReference type="InterPro" id="IPR012551">
    <property type="entry name" value="DUF1707_SHOCT-like"/>
</dbReference>
<evidence type="ECO:0000313" key="3">
    <source>
        <dbReference type="Proteomes" id="UP001500212"/>
    </source>
</evidence>
<evidence type="ECO:0000259" key="1">
    <source>
        <dbReference type="Pfam" id="PF08044"/>
    </source>
</evidence>